<proteinExistence type="predicted"/>
<dbReference type="Proteomes" id="UP000178349">
    <property type="component" value="Unassembled WGS sequence"/>
</dbReference>
<accession>A0A1F6NP43</accession>
<name>A0A1F6NP43_9BACT</name>
<reference evidence="2 3" key="1">
    <citation type="journal article" date="2016" name="Nat. Commun.">
        <title>Thousands of microbial genomes shed light on interconnected biogeochemical processes in an aquifer system.</title>
        <authorList>
            <person name="Anantharaman K."/>
            <person name="Brown C.T."/>
            <person name="Hug L.A."/>
            <person name="Sharon I."/>
            <person name="Castelle C.J."/>
            <person name="Probst A.J."/>
            <person name="Thomas B.C."/>
            <person name="Singh A."/>
            <person name="Wilkins M.J."/>
            <person name="Karaoz U."/>
            <person name="Brodie E.L."/>
            <person name="Williams K.H."/>
            <person name="Hubbard S.S."/>
            <person name="Banfield J.F."/>
        </authorList>
    </citation>
    <scope>NUCLEOTIDE SEQUENCE [LARGE SCALE GENOMIC DNA]</scope>
</reference>
<comment type="caution">
    <text evidence="2">The sequence shown here is derived from an EMBL/GenBank/DDBJ whole genome shotgun (WGS) entry which is preliminary data.</text>
</comment>
<gene>
    <name evidence="2" type="ORF">A2493_02080</name>
</gene>
<feature type="transmembrane region" description="Helical" evidence="1">
    <location>
        <begin position="6"/>
        <end position="29"/>
    </location>
</feature>
<evidence type="ECO:0000256" key="1">
    <source>
        <dbReference type="SAM" id="Phobius"/>
    </source>
</evidence>
<keyword evidence="1" id="KW-0812">Transmembrane</keyword>
<organism evidence="2 3">
    <name type="scientific">Candidatus Magasanikbacteria bacterium RIFOXYC12_FULL_33_11</name>
    <dbReference type="NCBI Taxonomy" id="1798701"/>
    <lineage>
        <taxon>Bacteria</taxon>
        <taxon>Candidatus Magasanikiibacteriota</taxon>
    </lineage>
</organism>
<protein>
    <submittedName>
        <fullName evidence="2">Uncharacterized protein</fullName>
    </submittedName>
</protein>
<dbReference type="EMBL" id="MFQW01000040">
    <property type="protein sequence ID" value="OGH85629.1"/>
    <property type="molecule type" value="Genomic_DNA"/>
</dbReference>
<evidence type="ECO:0000313" key="3">
    <source>
        <dbReference type="Proteomes" id="UP000178349"/>
    </source>
</evidence>
<sequence length="244" mass="27477">MEDKKHFYIQVVLGVVLILTVLVVVFILFSDQFFKGQKQSNNQNDKPEKSFCTADAKECPDGSFVGRDGSNNCEFFACPETSKNSNSGFLEDTDAGNMGFPNLEWQEFTDGDVNFRAPKEIMGLNYVGFDYWPPRVSILGSSYTCEETEFVVSGSIYEKEIQGRTYCIETWIEGAAGSTYTDYAYTVALDDTTIAKIAFTVRMPQCLNYDSPKSEDCIIEEKEFSMDRVVDTIVESLAEPELTF</sequence>
<dbReference type="AlphaFoldDB" id="A0A1F6NP43"/>
<keyword evidence="1" id="KW-0472">Membrane</keyword>
<evidence type="ECO:0000313" key="2">
    <source>
        <dbReference type="EMBL" id="OGH85629.1"/>
    </source>
</evidence>
<keyword evidence="1" id="KW-1133">Transmembrane helix</keyword>